<proteinExistence type="predicted"/>
<dbReference type="Proteomes" id="UP001174909">
    <property type="component" value="Unassembled WGS sequence"/>
</dbReference>
<evidence type="ECO:0000256" key="1">
    <source>
        <dbReference type="SAM" id="MobiDB-lite"/>
    </source>
</evidence>
<keyword evidence="3" id="KW-1185">Reference proteome</keyword>
<reference evidence="2" key="1">
    <citation type="submission" date="2023-03" db="EMBL/GenBank/DDBJ databases">
        <authorList>
            <person name="Steffen K."/>
            <person name="Cardenas P."/>
        </authorList>
    </citation>
    <scope>NUCLEOTIDE SEQUENCE</scope>
</reference>
<feature type="compositionally biased region" description="Polar residues" evidence="1">
    <location>
        <begin position="836"/>
        <end position="846"/>
    </location>
</feature>
<feature type="region of interest" description="Disordered" evidence="1">
    <location>
        <begin position="827"/>
        <end position="846"/>
    </location>
</feature>
<accession>A0AA35S4H8</accession>
<sequence length="846" mass="94426">MLYGTLYNKTKWVVLPVQVSRPGMELRRVYVLEQIEFLLKNTKETVVLHYYGNGWRNTGDWSFRDGFITFRDIADLYMKHNRSQVLNIAADCHSSGTVAVLDEKSLWDLVNELYDKRTKWKRIGLGLSVPKSDLEAMSGNNYDCLETMLSTWLKGINPPPTWERLVVVLQSTVVDEKKKAAEIEEKFCNVVTPTAVPDSESAHSNNKTDDNLISVTTPISDTDSVSSGPLSPGAESLMDVPVVSARSPVLFDNDDSFIGSITTSRARPSLISALEKIADPSVQERSKQKDSHFRTLVRKTQQYLSGVITTTEEFDDFKVAISYLPASLNGHHIVISPGDQLVIASATKIIQVIIVLNQYWTFVHYELLEYVVQEFAKGNVALVNEMKAYIADMNEFEKEIGIDHFTALQLCSPRPDSVAMDVHLSGSQHKLYDSRLVQRSLAEQCGLHPHTVRTHKSNPGGSTIFTLLIPYSVAGHVLATLRGMPLASEILSRPPEERTVYTMDEAETEMFLPMKEKRVFDATGQLQGRLIRSRSDESLSTLSTGYATMSMGGEEAADEKEDKSMVSGGTRAVMILGSLTSHSNESVVPQLPADLSDDDRQVLAELALPPDQWSNLNALLALYNKTEYYDVFSVQVSRPGMELSRSYILEQIKFLLINSKTKTAGVVLHYYGNGRRNTGDWSFRDGFITFRDIADLYMKHSRGRGLAIVTDCHSSGRWVSECAKFLDEQGVKPCGHSAREKGILLKVAASCRTGQDSAELAYTTRAMELEDGYVFHYAFGKELSAEQKTIGVDFTMVRCGEGKEEQCSVASSAVWSKVRQIINHRKFTSSRKRPRSSSMAHCATTR</sequence>
<protein>
    <recommendedName>
        <fullName evidence="4">Death domain-containing protein</fullName>
    </recommendedName>
</protein>
<name>A0AA35S4H8_GEOBA</name>
<organism evidence="2 3">
    <name type="scientific">Geodia barretti</name>
    <name type="common">Barrett's horny sponge</name>
    <dbReference type="NCBI Taxonomy" id="519541"/>
    <lineage>
        <taxon>Eukaryota</taxon>
        <taxon>Metazoa</taxon>
        <taxon>Porifera</taxon>
        <taxon>Demospongiae</taxon>
        <taxon>Heteroscleromorpha</taxon>
        <taxon>Tetractinellida</taxon>
        <taxon>Astrophorina</taxon>
        <taxon>Geodiidae</taxon>
        <taxon>Geodia</taxon>
    </lineage>
</organism>
<gene>
    <name evidence="2" type="ORF">GBAR_LOCUS13353</name>
</gene>
<dbReference type="EMBL" id="CASHTH010001979">
    <property type="protein sequence ID" value="CAI8022804.1"/>
    <property type="molecule type" value="Genomic_DNA"/>
</dbReference>
<comment type="caution">
    <text evidence="2">The sequence shown here is derived from an EMBL/GenBank/DDBJ whole genome shotgun (WGS) entry which is preliminary data.</text>
</comment>
<evidence type="ECO:0000313" key="3">
    <source>
        <dbReference type="Proteomes" id="UP001174909"/>
    </source>
</evidence>
<evidence type="ECO:0008006" key="4">
    <source>
        <dbReference type="Google" id="ProtNLM"/>
    </source>
</evidence>
<evidence type="ECO:0000313" key="2">
    <source>
        <dbReference type="EMBL" id="CAI8022804.1"/>
    </source>
</evidence>
<dbReference type="AlphaFoldDB" id="A0AA35S4H8"/>